<evidence type="ECO:0000313" key="2">
    <source>
        <dbReference type="EMBL" id="SNT09203.1"/>
    </source>
</evidence>
<feature type="transmembrane region" description="Helical" evidence="1">
    <location>
        <begin position="39"/>
        <end position="59"/>
    </location>
</feature>
<keyword evidence="1" id="KW-0472">Membrane</keyword>
<gene>
    <name evidence="2" type="ORF">SAMN05446037_10398</name>
</gene>
<accession>A0A239JV09</accession>
<keyword evidence="1" id="KW-1133">Transmembrane helix</keyword>
<dbReference type="EMBL" id="FZOJ01000039">
    <property type="protein sequence ID" value="SNT09203.1"/>
    <property type="molecule type" value="Genomic_DNA"/>
</dbReference>
<dbReference type="Proteomes" id="UP000198304">
    <property type="component" value="Unassembled WGS sequence"/>
</dbReference>
<dbReference type="AlphaFoldDB" id="A0A239JV09"/>
<evidence type="ECO:0000256" key="1">
    <source>
        <dbReference type="SAM" id="Phobius"/>
    </source>
</evidence>
<reference evidence="2 3" key="1">
    <citation type="submission" date="2017-06" db="EMBL/GenBank/DDBJ databases">
        <authorList>
            <person name="Kim H.J."/>
            <person name="Triplett B.A."/>
        </authorList>
    </citation>
    <scope>NUCLEOTIDE SEQUENCE [LARGE SCALE GENOMIC DNA]</scope>
    <source>
        <strain evidence="2 3">SCA</strain>
    </source>
</reference>
<protein>
    <submittedName>
        <fullName evidence="2">Uncharacterized protein</fullName>
    </submittedName>
</protein>
<name>A0A239JV09_9FIRM</name>
<keyword evidence="3" id="KW-1185">Reference proteome</keyword>
<proteinExistence type="predicted"/>
<sequence length="370" mass="44128">MFSMTGRIKEEFINFIDLTNYFLNENIYLNEVINMKFKFLNILVFVFILLLFFYTYNFFQTPQSVATFQSYSSPSLKIDNALIKLLNSEDIDTKKEAEKEIIQTTLTAINYEKWQEFEEYIEMKLYVETVLPKDTEQLIVVLNLSKDLAVVTIFEAVANDYIFHSKIENLLPIDKIEFLSPSSHSYKMMLLYQTLDEKFGSYFFEEFLQAYLYLSNDFRNIWHKTLYYEEVYKEVWIDPQADDTLWNRVVEETMIDFIDEDPIKINTFTTLEKYITRSSEYPNTDKFALVHTNHYKRSYYWSSEFNLFILGEVTKDVFLSDTALLEDMESNREVLYGIVNSNYKVVTSKGEILYLPKNKFQAMFQSFLEE</sequence>
<keyword evidence="1" id="KW-0812">Transmembrane</keyword>
<evidence type="ECO:0000313" key="3">
    <source>
        <dbReference type="Proteomes" id="UP000198304"/>
    </source>
</evidence>
<organism evidence="2 3">
    <name type="scientific">Anaerovirgula multivorans</name>
    <dbReference type="NCBI Taxonomy" id="312168"/>
    <lineage>
        <taxon>Bacteria</taxon>
        <taxon>Bacillati</taxon>
        <taxon>Bacillota</taxon>
        <taxon>Clostridia</taxon>
        <taxon>Peptostreptococcales</taxon>
        <taxon>Natronincolaceae</taxon>
        <taxon>Anaerovirgula</taxon>
    </lineage>
</organism>